<comment type="similarity">
    <text evidence="1">Belongs to the short-chain dehydrogenases/reductases (SDR) family.</text>
</comment>
<dbReference type="InterPro" id="IPR002347">
    <property type="entry name" value="SDR_fam"/>
</dbReference>
<dbReference type="Gene3D" id="3.40.50.720">
    <property type="entry name" value="NAD(P)-binding Rossmann-like Domain"/>
    <property type="match status" value="1"/>
</dbReference>
<proteinExistence type="inferred from homology"/>
<dbReference type="InterPro" id="IPR036291">
    <property type="entry name" value="NAD(P)-bd_dom_sf"/>
</dbReference>
<comment type="caution">
    <text evidence="3">The sequence shown here is derived from an EMBL/GenBank/DDBJ whole genome shotgun (WGS) entry which is preliminary data.</text>
</comment>
<sequence>MARLSAIIIGANSALSQAMALQLASEQVRVALMASDPDALSPLLPRLGEDPILVEIDIFEPDACREAFERLWEELENVALVVINTAASGLDLSLPYALDRQINAVNVTGFSALANAAFNRMVAQKYGQLAALTSIAGERGGPQVAFHASKAYQQNYLQGLRLHAQRLKLPITISDVRLGYLDKMHGRGSKGWSAPVEKVAAQTLRALRKAKPKVYVTRRWRLISWLSRVLPEFIYNRRKYKSPGA</sequence>
<evidence type="ECO:0000256" key="2">
    <source>
        <dbReference type="ARBA" id="ARBA00023002"/>
    </source>
</evidence>
<dbReference type="EMBL" id="BAABLF010000028">
    <property type="protein sequence ID" value="GAA5194184.1"/>
    <property type="molecule type" value="Genomic_DNA"/>
</dbReference>
<accession>A0ABP9SCG6</accession>
<organism evidence="3 4">
    <name type="scientific">Ferrimonas gelatinilytica</name>
    <dbReference type="NCBI Taxonomy" id="1255257"/>
    <lineage>
        <taxon>Bacteria</taxon>
        <taxon>Pseudomonadati</taxon>
        <taxon>Pseudomonadota</taxon>
        <taxon>Gammaproteobacteria</taxon>
        <taxon>Alteromonadales</taxon>
        <taxon>Ferrimonadaceae</taxon>
        <taxon>Ferrimonas</taxon>
    </lineage>
</organism>
<name>A0ABP9SCG6_9GAMM</name>
<evidence type="ECO:0000313" key="3">
    <source>
        <dbReference type="EMBL" id="GAA5194184.1"/>
    </source>
</evidence>
<dbReference type="Proteomes" id="UP001501600">
    <property type="component" value="Unassembled WGS sequence"/>
</dbReference>
<dbReference type="SUPFAM" id="SSF51735">
    <property type="entry name" value="NAD(P)-binding Rossmann-fold domains"/>
    <property type="match status" value="1"/>
</dbReference>
<gene>
    <name evidence="3" type="ORF">GCM10025772_26650</name>
</gene>
<dbReference type="RefSeq" id="WP_345317665.1">
    <property type="nucleotide sequence ID" value="NZ_BAABLF010000028.1"/>
</dbReference>
<dbReference type="Pfam" id="PF00106">
    <property type="entry name" value="adh_short"/>
    <property type="match status" value="1"/>
</dbReference>
<keyword evidence="2" id="KW-0560">Oxidoreductase</keyword>
<evidence type="ECO:0000256" key="1">
    <source>
        <dbReference type="ARBA" id="ARBA00006484"/>
    </source>
</evidence>
<dbReference type="PANTHER" id="PTHR44196">
    <property type="entry name" value="DEHYDROGENASE/REDUCTASE SDR FAMILY MEMBER 7B"/>
    <property type="match status" value="1"/>
</dbReference>
<protein>
    <submittedName>
        <fullName evidence="3">SDR family NAD(P)-dependent oxidoreductase</fullName>
    </submittedName>
</protein>
<keyword evidence="4" id="KW-1185">Reference proteome</keyword>
<reference evidence="4" key="1">
    <citation type="journal article" date="2019" name="Int. J. Syst. Evol. Microbiol.">
        <title>The Global Catalogue of Microorganisms (GCM) 10K type strain sequencing project: providing services to taxonomists for standard genome sequencing and annotation.</title>
        <authorList>
            <consortium name="The Broad Institute Genomics Platform"/>
            <consortium name="The Broad Institute Genome Sequencing Center for Infectious Disease"/>
            <person name="Wu L."/>
            <person name="Ma J."/>
        </authorList>
    </citation>
    <scope>NUCLEOTIDE SEQUENCE [LARGE SCALE GENOMIC DNA]</scope>
    <source>
        <strain evidence="4">JCM 18720</strain>
    </source>
</reference>
<evidence type="ECO:0000313" key="4">
    <source>
        <dbReference type="Proteomes" id="UP001501600"/>
    </source>
</evidence>
<dbReference type="PANTHER" id="PTHR44196:SF3">
    <property type="entry name" value="SHORT CHAIN DEHYDROGENASE FAMILY PROTEIN"/>
    <property type="match status" value="1"/>
</dbReference>